<evidence type="ECO:0000256" key="1">
    <source>
        <dbReference type="ARBA" id="ARBA00022722"/>
    </source>
</evidence>
<organism evidence="7 8">
    <name type="scientific">Caldovatus sediminis</name>
    <dbReference type="NCBI Taxonomy" id="2041189"/>
    <lineage>
        <taxon>Bacteria</taxon>
        <taxon>Pseudomonadati</taxon>
        <taxon>Pseudomonadota</taxon>
        <taxon>Alphaproteobacteria</taxon>
        <taxon>Acetobacterales</taxon>
        <taxon>Roseomonadaceae</taxon>
        <taxon>Caldovatus</taxon>
    </lineage>
</organism>
<evidence type="ECO:0000256" key="2">
    <source>
        <dbReference type="ARBA" id="ARBA00022723"/>
    </source>
</evidence>
<protein>
    <submittedName>
        <fullName evidence="7">Uncharacterized protein</fullName>
    </submittedName>
</protein>
<evidence type="ECO:0000256" key="3">
    <source>
        <dbReference type="ARBA" id="ARBA00022759"/>
    </source>
</evidence>
<dbReference type="AlphaFoldDB" id="A0A8J3EAJ7"/>
<keyword evidence="6" id="KW-0051">Antiviral defense</keyword>
<evidence type="ECO:0000256" key="5">
    <source>
        <dbReference type="ARBA" id="ARBA00022842"/>
    </source>
</evidence>
<keyword evidence="5" id="KW-0460">Magnesium</keyword>
<reference evidence="7 8" key="1">
    <citation type="journal article" date="2014" name="Int. J. Syst. Evol. Microbiol.">
        <title>Complete genome sequence of Corynebacterium casei LMG S-19264T (=DSM 44701T), isolated from a smear-ripened cheese.</title>
        <authorList>
            <consortium name="US DOE Joint Genome Institute (JGI-PGF)"/>
            <person name="Walter F."/>
            <person name="Albersmeier A."/>
            <person name="Kalinowski J."/>
            <person name="Ruckert C."/>
        </authorList>
    </citation>
    <scope>NUCLEOTIDE SEQUENCE [LARGE SCALE GENOMIC DNA]</scope>
    <source>
        <strain evidence="7 8">CGMCC 1.16330</strain>
    </source>
</reference>
<evidence type="ECO:0000256" key="4">
    <source>
        <dbReference type="ARBA" id="ARBA00022801"/>
    </source>
</evidence>
<dbReference type="Gene3D" id="3.100.10.20">
    <property type="entry name" value="CRISPR-associated endonuclease Cas1, N-terminal domain"/>
    <property type="match status" value="1"/>
</dbReference>
<keyword evidence="8" id="KW-1185">Reference proteome</keyword>
<dbReference type="Proteomes" id="UP000597507">
    <property type="component" value="Unassembled WGS sequence"/>
</dbReference>
<name>A0A8J3EAJ7_9PROT</name>
<evidence type="ECO:0000313" key="7">
    <source>
        <dbReference type="EMBL" id="GGG15709.1"/>
    </source>
</evidence>
<keyword evidence="1" id="KW-0540">Nuclease</keyword>
<sequence length="253" mass="26847">MLEALHLDAAERPVAVLLDGPALRLRRAGMADVFAPLPRLSRVVVHGPRVQWRTEALLACAEAGVPVALLGRRGALLAVLVPMTPPAQRRDLAAALDAAASLPGFRRRLEDFCRAETRRAVLEALRAEGRGPDGLDLRPGAMVRLWLGAGAEGAPAQAAWTLLRGLGAAAVAEGLARRGVGPQFLARRSGCFPLPEMLGEALVLPLCPALRALAAAPQEAARREVIRLFERAAPCGRRDQMLARLAMCLAAEG</sequence>
<accession>A0A8J3EAJ7</accession>
<gene>
    <name evidence="7" type="ORF">GCM10010964_00020</name>
</gene>
<evidence type="ECO:0000256" key="6">
    <source>
        <dbReference type="ARBA" id="ARBA00023118"/>
    </source>
</evidence>
<keyword evidence="4" id="KW-0378">Hydrolase</keyword>
<keyword evidence="2" id="KW-0479">Metal-binding</keyword>
<dbReference type="Pfam" id="PF01867">
    <property type="entry name" value="Cas_Cas1"/>
    <property type="match status" value="1"/>
</dbReference>
<dbReference type="InterPro" id="IPR002729">
    <property type="entry name" value="CRISPR-assoc_Cas1"/>
</dbReference>
<proteinExistence type="predicted"/>
<evidence type="ECO:0000313" key="8">
    <source>
        <dbReference type="Proteomes" id="UP000597507"/>
    </source>
</evidence>
<comment type="caution">
    <text evidence="7">The sequence shown here is derived from an EMBL/GenBank/DDBJ whole genome shotgun (WGS) entry which is preliminary data.</text>
</comment>
<dbReference type="EMBL" id="BMKS01000001">
    <property type="protein sequence ID" value="GGG15709.1"/>
    <property type="molecule type" value="Genomic_DNA"/>
</dbReference>
<dbReference type="InterPro" id="IPR042211">
    <property type="entry name" value="CRISPR-assoc_Cas1_N"/>
</dbReference>
<dbReference type="RefSeq" id="WP_188897191.1">
    <property type="nucleotide sequence ID" value="NZ_BMKS01000001.1"/>
</dbReference>
<keyword evidence="3" id="KW-0255">Endonuclease</keyword>